<organism evidence="19">
    <name type="scientific">Fonticula alba</name>
    <name type="common">Slime mold</name>
    <dbReference type="NCBI Taxonomy" id="691883"/>
    <lineage>
        <taxon>Eukaryota</taxon>
        <taxon>Rotosphaerida</taxon>
        <taxon>Fonticulaceae</taxon>
        <taxon>Fonticula</taxon>
    </lineage>
</organism>
<dbReference type="GO" id="GO:0005737">
    <property type="term" value="C:cytoplasm"/>
    <property type="evidence" value="ECO:0007669"/>
    <property type="project" value="UniProtKB-ARBA"/>
</dbReference>
<dbReference type="InterPro" id="IPR011545">
    <property type="entry name" value="DEAD/DEAH_box_helicase_dom"/>
</dbReference>
<evidence type="ECO:0000256" key="2">
    <source>
        <dbReference type="ARBA" id="ARBA00012552"/>
    </source>
</evidence>
<proteinExistence type="inferred from homology"/>
<dbReference type="GO" id="GO:0008270">
    <property type="term" value="F:zinc ion binding"/>
    <property type="evidence" value="ECO:0007669"/>
    <property type="project" value="UniProtKB-KW"/>
</dbReference>
<evidence type="ECO:0000259" key="18">
    <source>
        <dbReference type="PROSITE" id="PS51194"/>
    </source>
</evidence>
<evidence type="ECO:0000256" key="11">
    <source>
        <dbReference type="ARBA" id="ARBA00047984"/>
    </source>
</evidence>
<dbReference type="InterPro" id="IPR027417">
    <property type="entry name" value="P-loop_NTPase"/>
</dbReference>
<dbReference type="eggNOG" id="KOG0341">
    <property type="taxonomic scope" value="Eukaryota"/>
</dbReference>
<dbReference type="PROSITE" id="PS00039">
    <property type="entry name" value="DEAD_ATP_HELICASE"/>
    <property type="match status" value="1"/>
</dbReference>
<evidence type="ECO:0000256" key="7">
    <source>
        <dbReference type="ARBA" id="ARBA00022806"/>
    </source>
</evidence>
<keyword evidence="9 13" id="KW-0067">ATP-binding</keyword>
<dbReference type="PANTHER" id="PTHR47958">
    <property type="entry name" value="ATP-DEPENDENT RNA HELICASE DBP3"/>
    <property type="match status" value="1"/>
</dbReference>
<evidence type="ECO:0000256" key="3">
    <source>
        <dbReference type="ARBA" id="ARBA00022723"/>
    </source>
</evidence>
<dbReference type="OMA" id="FKTIWTL"/>
<evidence type="ECO:0000256" key="6">
    <source>
        <dbReference type="ARBA" id="ARBA00022801"/>
    </source>
</evidence>
<dbReference type="AlphaFoldDB" id="A0A058ZBC1"/>
<dbReference type="SMART" id="SM00490">
    <property type="entry name" value="HELICc"/>
    <property type="match status" value="1"/>
</dbReference>
<sequence length="660" mass="72783">MSSSSSIFAARKRRLDEIDALVSDTFKAPAPAPAAPADAADAAEEKPLFVPRRQRDPLHRGVLAGSSLGALARAEADAAPRQSVFNREVEEEKPVSTRRADIFVELLAKQKEEELNPITEEERRRLEDEALLKQIEARKPLQAGREFADGIVYTEPLRVTAWQPPRFLRELSMEDRRKIWRSYHAQVRGDDVPAPARRYEYLKFPTPIMDVLRKRGIKAPLTIQAIALPIVMSGRDMIGIAATGQGKTLAFALPMVALAMEAEIRLPFVRGEGPHALCIVPSKELATQIYDNCEEFCKALVASGRYPQLRSLLCIGGINMNEQMDALNRGVHIVVATPGRLKDMLHRRRLNLDSCRMLVMDEADRMLDPTGFEEDVREIVSYFRGQRQTLLFSATMPPTVGTFAQSSLVRPVVVNVTKSSIANSNISQEVHYVPQVQKTTRLMDVLDTTPPPVLVFAQNKRDVNDIHEYLLARGVAVDSIHGDRSSEERTNAVRRFRAGDIDILVATDVMSKGLDFPNIQHVINFDMPDCIENYIHRIGRTGRGGNSGVASTFINDECDRNVLADLSVLLYQAKQPGNLYLDQICMELGIDVPRVVAEMESADAAGDASGADGDLLGRGGGCVFCGGRGHTANNCPKMLKEARRVMASARASDMSGGGGF</sequence>
<dbReference type="GO" id="GO:0016787">
    <property type="term" value="F:hydrolase activity"/>
    <property type="evidence" value="ECO:0007669"/>
    <property type="project" value="UniProtKB-KW"/>
</dbReference>
<dbReference type="STRING" id="691883.A0A058ZBC1"/>
<keyword evidence="8" id="KW-0862">Zinc</keyword>
<feature type="domain" description="CCHC-type" evidence="16">
    <location>
        <begin position="622"/>
        <end position="637"/>
    </location>
</feature>
<keyword evidence="7 13" id="KW-0347">Helicase</keyword>
<dbReference type="InterPro" id="IPR000629">
    <property type="entry name" value="RNA-helicase_DEAD-box_CS"/>
</dbReference>
<dbReference type="GO" id="GO:0003723">
    <property type="term" value="F:RNA binding"/>
    <property type="evidence" value="ECO:0007669"/>
    <property type="project" value="UniProtKB-KW"/>
</dbReference>
<feature type="domain" description="Helicase C-terminal" evidence="18">
    <location>
        <begin position="438"/>
        <end position="587"/>
    </location>
</feature>
<dbReference type="GO" id="GO:0005524">
    <property type="term" value="F:ATP binding"/>
    <property type="evidence" value="ECO:0007669"/>
    <property type="project" value="UniProtKB-KW"/>
</dbReference>
<dbReference type="PROSITE" id="PS51192">
    <property type="entry name" value="HELICASE_ATP_BIND_1"/>
    <property type="match status" value="1"/>
</dbReference>
<dbReference type="CDD" id="cd18787">
    <property type="entry name" value="SF2_C_DEAD"/>
    <property type="match status" value="1"/>
</dbReference>
<keyword evidence="10" id="KW-0694">RNA-binding</keyword>
<evidence type="ECO:0000313" key="19">
    <source>
        <dbReference type="EMBL" id="KCV71218.1"/>
    </source>
</evidence>
<keyword evidence="14" id="KW-0175">Coiled coil</keyword>
<evidence type="ECO:0000256" key="15">
    <source>
        <dbReference type="SAM" id="MobiDB-lite"/>
    </source>
</evidence>
<dbReference type="SUPFAM" id="SSF52540">
    <property type="entry name" value="P-loop containing nucleoside triphosphate hydrolases"/>
    <property type="match status" value="1"/>
</dbReference>
<comment type="similarity">
    <text evidence="1">Belongs to the DEAD box helicase family. DDX4/VASA subfamily.</text>
</comment>
<dbReference type="InterPro" id="IPR001878">
    <property type="entry name" value="Znf_CCHC"/>
</dbReference>
<keyword evidence="20" id="KW-1185">Reference proteome</keyword>
<dbReference type="PROSITE" id="PS50158">
    <property type="entry name" value="ZF_CCHC"/>
    <property type="match status" value="1"/>
</dbReference>
<evidence type="ECO:0000313" key="20">
    <source>
        <dbReference type="Proteomes" id="UP000030693"/>
    </source>
</evidence>
<dbReference type="InterPro" id="IPR014001">
    <property type="entry name" value="Helicase_ATP-bd"/>
</dbReference>
<comment type="catalytic activity">
    <reaction evidence="11">
        <text>ATP + H2O = ADP + phosphate + H(+)</text>
        <dbReference type="Rhea" id="RHEA:13065"/>
        <dbReference type="ChEBI" id="CHEBI:15377"/>
        <dbReference type="ChEBI" id="CHEBI:15378"/>
        <dbReference type="ChEBI" id="CHEBI:30616"/>
        <dbReference type="ChEBI" id="CHEBI:43474"/>
        <dbReference type="ChEBI" id="CHEBI:456216"/>
        <dbReference type="EC" id="3.6.4.13"/>
    </reaction>
</comment>
<dbReference type="EC" id="3.6.4.13" evidence="2"/>
<evidence type="ECO:0000259" key="16">
    <source>
        <dbReference type="PROSITE" id="PS50158"/>
    </source>
</evidence>
<dbReference type="RefSeq" id="XP_009494341.1">
    <property type="nucleotide sequence ID" value="XM_009496066.1"/>
</dbReference>
<dbReference type="Pfam" id="PF00270">
    <property type="entry name" value="DEAD"/>
    <property type="match status" value="1"/>
</dbReference>
<dbReference type="Proteomes" id="UP000030693">
    <property type="component" value="Unassembled WGS sequence"/>
</dbReference>
<feature type="region of interest" description="Disordered" evidence="15">
    <location>
        <begin position="26"/>
        <end position="46"/>
    </location>
</feature>
<dbReference type="InterPro" id="IPR036875">
    <property type="entry name" value="Znf_CCHC_sf"/>
</dbReference>
<keyword evidence="4 13" id="KW-0547">Nucleotide-binding</keyword>
<dbReference type="PROSITE" id="PS51194">
    <property type="entry name" value="HELICASE_CTER"/>
    <property type="match status" value="1"/>
</dbReference>
<dbReference type="Pfam" id="PF00271">
    <property type="entry name" value="Helicase_C"/>
    <property type="match status" value="1"/>
</dbReference>
<dbReference type="SMART" id="SM00487">
    <property type="entry name" value="DEXDc"/>
    <property type="match status" value="1"/>
</dbReference>
<feature type="domain" description="Helicase ATP-binding" evidence="17">
    <location>
        <begin position="228"/>
        <end position="414"/>
    </location>
</feature>
<name>A0A058ZBC1_FONAL</name>
<reference evidence="19" key="1">
    <citation type="submission" date="2013-04" db="EMBL/GenBank/DDBJ databases">
        <title>The Genome Sequence of Fonticula alba ATCC 38817.</title>
        <authorList>
            <consortium name="The Broad Institute Genomics Platform"/>
            <person name="Russ C."/>
            <person name="Cuomo C."/>
            <person name="Burger G."/>
            <person name="Gray M.W."/>
            <person name="Holland P.W.H."/>
            <person name="King N."/>
            <person name="Lang F.B.F."/>
            <person name="Roger A.J."/>
            <person name="Ruiz-Trillo I."/>
            <person name="Brown M."/>
            <person name="Walker B."/>
            <person name="Young S."/>
            <person name="Zeng Q."/>
            <person name="Gargeya S."/>
            <person name="Fitzgerald M."/>
            <person name="Haas B."/>
            <person name="Abouelleil A."/>
            <person name="Allen A.W."/>
            <person name="Alvarado L."/>
            <person name="Arachchi H.M."/>
            <person name="Berlin A.M."/>
            <person name="Chapman S.B."/>
            <person name="Gainer-Dewar J."/>
            <person name="Goldberg J."/>
            <person name="Griggs A."/>
            <person name="Gujja S."/>
            <person name="Hansen M."/>
            <person name="Howarth C."/>
            <person name="Imamovic A."/>
            <person name="Ireland A."/>
            <person name="Larimer J."/>
            <person name="McCowan C."/>
            <person name="Murphy C."/>
            <person name="Pearson M."/>
            <person name="Poon T.W."/>
            <person name="Priest M."/>
            <person name="Roberts A."/>
            <person name="Saif S."/>
            <person name="Shea T."/>
            <person name="Sisk P."/>
            <person name="Sykes S."/>
            <person name="Wortman J."/>
            <person name="Nusbaum C."/>
            <person name="Birren B."/>
        </authorList>
    </citation>
    <scope>NUCLEOTIDE SEQUENCE [LARGE SCALE GENOMIC DNA]</scope>
    <source>
        <strain evidence="19">ATCC 38817</strain>
    </source>
</reference>
<dbReference type="OrthoDB" id="196131at2759"/>
<keyword evidence="3" id="KW-0479">Metal-binding</keyword>
<evidence type="ECO:0000256" key="9">
    <source>
        <dbReference type="ARBA" id="ARBA00022840"/>
    </source>
</evidence>
<dbReference type="Gene3D" id="3.40.50.300">
    <property type="entry name" value="P-loop containing nucleotide triphosphate hydrolases"/>
    <property type="match status" value="2"/>
</dbReference>
<dbReference type="FunFam" id="3.40.50.300:FF:000657">
    <property type="entry name" value="Probable ATP-dependent RNA helicase DDX41"/>
    <property type="match status" value="1"/>
</dbReference>
<evidence type="ECO:0000256" key="14">
    <source>
        <dbReference type="SAM" id="Coils"/>
    </source>
</evidence>
<feature type="coiled-coil region" evidence="14">
    <location>
        <begin position="109"/>
        <end position="138"/>
    </location>
</feature>
<evidence type="ECO:0000256" key="10">
    <source>
        <dbReference type="ARBA" id="ARBA00022884"/>
    </source>
</evidence>
<evidence type="ECO:0000256" key="12">
    <source>
        <dbReference type="PROSITE-ProRule" id="PRU00047"/>
    </source>
</evidence>
<evidence type="ECO:0000256" key="4">
    <source>
        <dbReference type="ARBA" id="ARBA00022741"/>
    </source>
</evidence>
<dbReference type="SUPFAM" id="SSF57756">
    <property type="entry name" value="Retrovirus zinc finger-like domains"/>
    <property type="match status" value="1"/>
</dbReference>
<gene>
    <name evidence="19" type="ORF">H696_02169</name>
</gene>
<dbReference type="InterPro" id="IPR001650">
    <property type="entry name" value="Helicase_C-like"/>
</dbReference>
<evidence type="ECO:0000259" key="17">
    <source>
        <dbReference type="PROSITE" id="PS51192"/>
    </source>
</evidence>
<dbReference type="GO" id="GO:0003724">
    <property type="term" value="F:RNA helicase activity"/>
    <property type="evidence" value="ECO:0007669"/>
    <property type="project" value="UniProtKB-EC"/>
</dbReference>
<keyword evidence="6 13" id="KW-0378">Hydrolase</keyword>
<keyword evidence="5 12" id="KW-0863">Zinc-finger</keyword>
<dbReference type="GeneID" id="20526894"/>
<protein>
    <recommendedName>
        <fullName evidence="2">RNA helicase</fullName>
        <ecNumber evidence="2">3.6.4.13</ecNumber>
    </recommendedName>
</protein>
<accession>A0A058ZBC1</accession>
<evidence type="ECO:0000256" key="1">
    <source>
        <dbReference type="ARBA" id="ARBA00010132"/>
    </source>
</evidence>
<evidence type="ECO:0000256" key="8">
    <source>
        <dbReference type="ARBA" id="ARBA00022833"/>
    </source>
</evidence>
<evidence type="ECO:0000256" key="5">
    <source>
        <dbReference type="ARBA" id="ARBA00022771"/>
    </source>
</evidence>
<evidence type="ECO:0000256" key="13">
    <source>
        <dbReference type="RuleBase" id="RU000492"/>
    </source>
</evidence>
<dbReference type="EMBL" id="KB932203">
    <property type="protein sequence ID" value="KCV71218.1"/>
    <property type="molecule type" value="Genomic_DNA"/>
</dbReference>